<dbReference type="PROSITE" id="PS50088">
    <property type="entry name" value="ANK_REPEAT"/>
    <property type="match status" value="1"/>
</dbReference>
<evidence type="ECO:0000313" key="15">
    <source>
        <dbReference type="Proteomes" id="UP000489600"/>
    </source>
</evidence>
<dbReference type="InterPro" id="IPR036236">
    <property type="entry name" value="Znf_C2H2_sf"/>
</dbReference>
<dbReference type="SUPFAM" id="SSF57667">
    <property type="entry name" value="beta-beta-alpha zinc fingers"/>
    <property type="match status" value="1"/>
</dbReference>
<comment type="subcellular location">
    <subcellularLocation>
        <location evidence="1">Cytoplasm</location>
    </subcellularLocation>
</comment>
<dbReference type="SUPFAM" id="SSF48403">
    <property type="entry name" value="Ankyrin repeat"/>
    <property type="match status" value="1"/>
</dbReference>
<evidence type="ECO:0000256" key="10">
    <source>
        <dbReference type="PROSITE-ProRule" id="PRU00023"/>
    </source>
</evidence>
<keyword evidence="5" id="KW-0677">Repeat</keyword>
<proteinExistence type="inferred from homology"/>
<evidence type="ECO:0000313" key="14">
    <source>
        <dbReference type="EMBL" id="VVA89594.1"/>
    </source>
</evidence>
<evidence type="ECO:0000256" key="8">
    <source>
        <dbReference type="ARBA" id="ARBA00023043"/>
    </source>
</evidence>
<name>A0A565AJQ3_9BRAS</name>
<evidence type="ECO:0000256" key="12">
    <source>
        <dbReference type="SAM" id="MobiDB-lite"/>
    </source>
</evidence>
<dbReference type="OrthoDB" id="429841at2759"/>
<dbReference type="AlphaFoldDB" id="A0A565AJQ3"/>
<feature type="region of interest" description="Disordered" evidence="12">
    <location>
        <begin position="494"/>
        <end position="586"/>
    </location>
</feature>
<dbReference type="GO" id="GO:0036503">
    <property type="term" value="P:ERAD pathway"/>
    <property type="evidence" value="ECO:0007669"/>
    <property type="project" value="TreeGrafter"/>
</dbReference>
<dbReference type="InterPro" id="IPR047139">
    <property type="entry name" value="ANKZ1/VMS1"/>
</dbReference>
<comment type="domain">
    <text evidence="11">The VLRF1 domain mediates binding to the 60S ribosomal subunit.</text>
</comment>
<dbReference type="InterPro" id="IPR002110">
    <property type="entry name" value="Ankyrin_rpt"/>
</dbReference>
<dbReference type="PANTHER" id="PTHR16036">
    <property type="entry name" value="ANKYRIN REPEAT AND ZINC FINGER DOMAIN-CONTAINING PROTEIN 1"/>
    <property type="match status" value="1"/>
</dbReference>
<sequence length="586" mass="65300">MATEAPSSAAGNAEYKLPRSIFELKADFFDSCRLLDPSVRLGPVVLPAFDPDKRDEAEEKGSKDGVILDRWTCHTCQIEFVSLQDQRSHFKSDIHRLNIKLSVAGKAILKEEDVDELTSESVQDYDVSSISGSEDEAESARASFQVVDPQKGIDKKKLFFRLQSGDKVSIWRSLIVDEAEKVSYGNDRGGGSSVDDCGSLGENEVTERLRNLIRENIKDDRKMCVVLLASGGHFAGTVFKGKSVVAHKTFHRYVVRAKAGKKQSTKDASGRSIHSAGASLRRYNELALKKDIQDLLASWKPYFDGASCVFIHAPSSSRQLLFNGGKPYFSSQNCAVRNVPFTIRRPTFKESQRIYSQLTQVSYVTEEIYVNPPEEAKANIVVHTHTGDIARHEEPDETSSISIILEEPNHVEEEDHGDGVTGTSTPLHEAAKSGDFKRVLELLEEGMDPCAKDERGRTPYMLANEKEVRNTFRRFMASNLEKWNWHDAKVPSPLTKEMEESQAAKQAEKDAKQKARTKELKKLRKAREKKAQAEAAQAEKEKPISKVEEVRRAMAAAREKRAAAAERRMASLNIQSSSTTSSSSAS</sequence>
<keyword evidence="3 11" id="KW-0963">Cytoplasm</keyword>
<dbReference type="PROSITE" id="PS50297">
    <property type="entry name" value="ANK_REP_REGION"/>
    <property type="match status" value="1"/>
</dbReference>
<evidence type="ECO:0000256" key="9">
    <source>
        <dbReference type="ARBA" id="ARBA00023054"/>
    </source>
</evidence>
<dbReference type="GO" id="GO:0016787">
    <property type="term" value="F:hydrolase activity"/>
    <property type="evidence" value="ECO:0007669"/>
    <property type="project" value="UniProtKB-KW"/>
</dbReference>
<reference evidence="14" key="1">
    <citation type="submission" date="2019-07" db="EMBL/GenBank/DDBJ databases">
        <authorList>
            <person name="Dittberner H."/>
        </authorList>
    </citation>
    <scope>NUCLEOTIDE SEQUENCE [LARGE SCALE GENOMIC DNA]</scope>
</reference>
<dbReference type="PANTHER" id="PTHR16036:SF2">
    <property type="entry name" value="TRNA ENDONUCLEASE ANKZF1"/>
    <property type="match status" value="1"/>
</dbReference>
<keyword evidence="9" id="KW-0175">Coiled coil</keyword>
<keyword evidence="7 11" id="KW-0378">Hydrolase</keyword>
<keyword evidence="4 11" id="KW-0540">Nuclease</keyword>
<keyword evidence="15" id="KW-1185">Reference proteome</keyword>
<comment type="caution">
    <text evidence="14">The sequence shown here is derived from an EMBL/GenBank/DDBJ whole genome shotgun (WGS) entry which is preliminary data.</text>
</comment>
<dbReference type="GO" id="GO:0005737">
    <property type="term" value="C:cytoplasm"/>
    <property type="evidence" value="ECO:0007669"/>
    <property type="project" value="UniProtKB-SubCell"/>
</dbReference>
<accession>A0A565AJQ3</accession>
<dbReference type="InterPro" id="IPR041175">
    <property type="entry name" value="VLRF1/Vms1"/>
</dbReference>
<protein>
    <recommendedName>
        <fullName evidence="13">VLRF1 domain-containing protein</fullName>
    </recommendedName>
</protein>
<dbReference type="Proteomes" id="UP000489600">
    <property type="component" value="Unassembled WGS sequence"/>
</dbReference>
<dbReference type="PROSITE" id="PS52044">
    <property type="entry name" value="VLRF1"/>
    <property type="match status" value="1"/>
</dbReference>
<feature type="compositionally biased region" description="Basic and acidic residues" evidence="12">
    <location>
        <begin position="506"/>
        <end position="520"/>
    </location>
</feature>
<evidence type="ECO:0000256" key="11">
    <source>
        <dbReference type="PROSITE-ProRule" id="PRU01389"/>
    </source>
</evidence>
<evidence type="ECO:0000259" key="13">
    <source>
        <dbReference type="PROSITE" id="PS52044"/>
    </source>
</evidence>
<evidence type="ECO:0000256" key="4">
    <source>
        <dbReference type="ARBA" id="ARBA00022722"/>
    </source>
</evidence>
<keyword evidence="6 11" id="KW-0255">Endonuclease</keyword>
<evidence type="ECO:0000256" key="7">
    <source>
        <dbReference type="ARBA" id="ARBA00022801"/>
    </source>
</evidence>
<evidence type="ECO:0000256" key="5">
    <source>
        <dbReference type="ARBA" id="ARBA00022737"/>
    </source>
</evidence>
<dbReference type="GO" id="GO:0004519">
    <property type="term" value="F:endonuclease activity"/>
    <property type="evidence" value="ECO:0007669"/>
    <property type="project" value="UniProtKB-KW"/>
</dbReference>
<feature type="repeat" description="ANK" evidence="10">
    <location>
        <begin position="422"/>
        <end position="454"/>
    </location>
</feature>
<feature type="active site" evidence="11">
    <location>
        <position position="263"/>
    </location>
</feature>
<keyword evidence="8 10" id="KW-0040">ANK repeat</keyword>
<dbReference type="EMBL" id="CABITT030000001">
    <property type="protein sequence ID" value="VVA89594.1"/>
    <property type="molecule type" value="Genomic_DNA"/>
</dbReference>
<gene>
    <name evidence="14" type="ORF">ANE_LOCUS39</name>
</gene>
<evidence type="ECO:0000256" key="6">
    <source>
        <dbReference type="ARBA" id="ARBA00022759"/>
    </source>
</evidence>
<dbReference type="PROSITE" id="PS00028">
    <property type="entry name" value="ZINC_FINGER_C2H2_1"/>
    <property type="match status" value="1"/>
</dbReference>
<dbReference type="Pfam" id="PF18826">
    <property type="entry name" value="bVLRF1"/>
    <property type="match status" value="1"/>
</dbReference>
<dbReference type="InterPro" id="IPR013087">
    <property type="entry name" value="Znf_C2H2_type"/>
</dbReference>
<feature type="compositionally biased region" description="Basic and acidic residues" evidence="12">
    <location>
        <begin position="529"/>
        <end position="569"/>
    </location>
</feature>
<dbReference type="Gene3D" id="1.25.40.20">
    <property type="entry name" value="Ankyrin repeat-containing domain"/>
    <property type="match status" value="1"/>
</dbReference>
<organism evidence="14 15">
    <name type="scientific">Arabis nemorensis</name>
    <dbReference type="NCBI Taxonomy" id="586526"/>
    <lineage>
        <taxon>Eukaryota</taxon>
        <taxon>Viridiplantae</taxon>
        <taxon>Streptophyta</taxon>
        <taxon>Embryophyta</taxon>
        <taxon>Tracheophyta</taxon>
        <taxon>Spermatophyta</taxon>
        <taxon>Magnoliopsida</taxon>
        <taxon>eudicotyledons</taxon>
        <taxon>Gunneridae</taxon>
        <taxon>Pentapetalae</taxon>
        <taxon>rosids</taxon>
        <taxon>malvids</taxon>
        <taxon>Brassicales</taxon>
        <taxon>Brassicaceae</taxon>
        <taxon>Arabideae</taxon>
        <taxon>Arabis</taxon>
    </lineage>
</organism>
<evidence type="ECO:0000256" key="3">
    <source>
        <dbReference type="ARBA" id="ARBA00022490"/>
    </source>
</evidence>
<feature type="domain" description="VLRF1" evidence="13">
    <location>
        <begin position="220"/>
        <end position="361"/>
    </location>
</feature>
<feature type="compositionally biased region" description="Low complexity" evidence="12">
    <location>
        <begin position="576"/>
        <end position="586"/>
    </location>
</feature>
<dbReference type="InterPro" id="IPR036770">
    <property type="entry name" value="Ankyrin_rpt-contain_sf"/>
</dbReference>
<evidence type="ECO:0000256" key="2">
    <source>
        <dbReference type="ARBA" id="ARBA00009262"/>
    </source>
</evidence>
<evidence type="ECO:0000256" key="1">
    <source>
        <dbReference type="ARBA" id="ARBA00004496"/>
    </source>
</evidence>
<comment type="similarity">
    <text evidence="2 11">Belongs to the ANKZF1/VMS1 family.</text>
</comment>